<keyword evidence="3" id="KW-1185">Reference proteome</keyword>
<dbReference type="Proteomes" id="UP001215280">
    <property type="component" value="Unassembled WGS sequence"/>
</dbReference>
<comment type="caution">
    <text evidence="2">The sequence shown here is derived from an EMBL/GenBank/DDBJ whole genome shotgun (WGS) entry which is preliminary data.</text>
</comment>
<feature type="region of interest" description="Disordered" evidence="1">
    <location>
        <begin position="540"/>
        <end position="562"/>
    </location>
</feature>
<evidence type="ECO:0000313" key="2">
    <source>
        <dbReference type="EMBL" id="KAJ7780677.1"/>
    </source>
</evidence>
<feature type="region of interest" description="Disordered" evidence="1">
    <location>
        <begin position="53"/>
        <end position="96"/>
    </location>
</feature>
<dbReference type="EMBL" id="JARJLG010000005">
    <property type="protein sequence ID" value="KAJ7780677.1"/>
    <property type="molecule type" value="Genomic_DNA"/>
</dbReference>
<organism evidence="2 3">
    <name type="scientific">Mycena maculata</name>
    <dbReference type="NCBI Taxonomy" id="230809"/>
    <lineage>
        <taxon>Eukaryota</taxon>
        <taxon>Fungi</taxon>
        <taxon>Dikarya</taxon>
        <taxon>Basidiomycota</taxon>
        <taxon>Agaricomycotina</taxon>
        <taxon>Agaricomycetes</taxon>
        <taxon>Agaricomycetidae</taxon>
        <taxon>Agaricales</taxon>
        <taxon>Marasmiineae</taxon>
        <taxon>Mycenaceae</taxon>
        <taxon>Mycena</taxon>
    </lineage>
</organism>
<reference evidence="2" key="1">
    <citation type="submission" date="2023-03" db="EMBL/GenBank/DDBJ databases">
        <title>Massive genome expansion in bonnet fungi (Mycena s.s.) driven by repeated elements and novel gene families across ecological guilds.</title>
        <authorList>
            <consortium name="Lawrence Berkeley National Laboratory"/>
            <person name="Harder C.B."/>
            <person name="Miyauchi S."/>
            <person name="Viragh M."/>
            <person name="Kuo A."/>
            <person name="Thoen E."/>
            <person name="Andreopoulos B."/>
            <person name="Lu D."/>
            <person name="Skrede I."/>
            <person name="Drula E."/>
            <person name="Henrissat B."/>
            <person name="Morin E."/>
            <person name="Kohler A."/>
            <person name="Barry K."/>
            <person name="LaButti K."/>
            <person name="Morin E."/>
            <person name="Salamov A."/>
            <person name="Lipzen A."/>
            <person name="Mereny Z."/>
            <person name="Hegedus B."/>
            <person name="Baldrian P."/>
            <person name="Stursova M."/>
            <person name="Weitz H."/>
            <person name="Taylor A."/>
            <person name="Grigoriev I.V."/>
            <person name="Nagy L.G."/>
            <person name="Martin F."/>
            <person name="Kauserud H."/>
        </authorList>
    </citation>
    <scope>NUCLEOTIDE SEQUENCE</scope>
    <source>
        <strain evidence="2">CBHHK188m</strain>
    </source>
</reference>
<proteinExistence type="predicted"/>
<accession>A0AAD7K8N8</accession>
<sequence>MKPVRALTNTEILDANARVTSWVYNDKHCQARNVKTRERMARLRAAEALLSAEEREDRRQKRLQAGRRYQEANRAQIADAEKKRRKQAAKDPAHQESILQTKIVSPAKGHVLVLIQQRPGALNTFPVCPWCREVEGQPRLAQSVRVEEVKDPCGSVVHANKRSDLSGETSGPNLRVPHRSCLSLYHHDGNAYREAHVAAANSLPLQRSRPVRLQGLLPWTQVWHMHTPPARAVAVSSDRVPTENSGHGLRMRLGHGGACCVSARPEVVKVVDVGGMTLAIILINWQKWGNTADTWMTEAVAVGDAYDLHHDARGYLVEVATVVEPKPTGSLSEKGLSSRLAVTGPVRTEHAEREAIYSDLYSYASREEARKAKARLLELLSGLRERREQPLDHDDLWIGEARPPIIETDHTNAGIAIAMFSWKCPECTAVMYRAPVRHYGEEAAISVDFENWGDESRMTYDWTGRKGGWRAPVVSGALHTHQPHCSSIIETSVDGCRAVERTSNIDVNSSAVPAYHQDDSQINAAIEADNFSYGLGDDTLPAEFQGPSSDGIDLQGKKKKRI</sequence>
<evidence type="ECO:0000313" key="3">
    <source>
        <dbReference type="Proteomes" id="UP001215280"/>
    </source>
</evidence>
<protein>
    <submittedName>
        <fullName evidence="2">Uncharacterized protein</fullName>
    </submittedName>
</protein>
<dbReference type="AlphaFoldDB" id="A0AAD7K8N8"/>
<gene>
    <name evidence="2" type="ORF">DFH07DRAFT_765195</name>
</gene>
<name>A0AAD7K8N8_9AGAR</name>
<evidence type="ECO:0000256" key="1">
    <source>
        <dbReference type="SAM" id="MobiDB-lite"/>
    </source>
</evidence>